<protein>
    <submittedName>
        <fullName evidence="2">Uncharacterized protein</fullName>
    </submittedName>
</protein>
<evidence type="ECO:0000313" key="3">
    <source>
        <dbReference type="Proteomes" id="UP001352852"/>
    </source>
</evidence>
<evidence type="ECO:0000313" key="2">
    <source>
        <dbReference type="EMBL" id="MED6269915.1"/>
    </source>
</evidence>
<organism evidence="2 3">
    <name type="scientific">Characodon lateralis</name>
    <dbReference type="NCBI Taxonomy" id="208331"/>
    <lineage>
        <taxon>Eukaryota</taxon>
        <taxon>Metazoa</taxon>
        <taxon>Chordata</taxon>
        <taxon>Craniata</taxon>
        <taxon>Vertebrata</taxon>
        <taxon>Euteleostomi</taxon>
        <taxon>Actinopterygii</taxon>
        <taxon>Neopterygii</taxon>
        <taxon>Teleostei</taxon>
        <taxon>Neoteleostei</taxon>
        <taxon>Acanthomorphata</taxon>
        <taxon>Ovalentaria</taxon>
        <taxon>Atherinomorphae</taxon>
        <taxon>Cyprinodontiformes</taxon>
        <taxon>Goodeidae</taxon>
        <taxon>Characodon</taxon>
    </lineage>
</organism>
<dbReference type="EMBL" id="JAHUTJ010016598">
    <property type="protein sequence ID" value="MED6269915.1"/>
    <property type="molecule type" value="Genomic_DNA"/>
</dbReference>
<sequence length="72" mass="8075">MSSADKRGGTQLKVLKNKASEGDWMMNQVDRMLIGRPGDAQRRHWTAETVRCPSHVSSASPLPEAERLRDKV</sequence>
<gene>
    <name evidence="2" type="ORF">CHARACLAT_004402</name>
</gene>
<dbReference type="Proteomes" id="UP001352852">
    <property type="component" value="Unassembled WGS sequence"/>
</dbReference>
<accession>A0ABU7D613</accession>
<feature type="region of interest" description="Disordered" evidence="1">
    <location>
        <begin position="51"/>
        <end position="72"/>
    </location>
</feature>
<reference evidence="2 3" key="1">
    <citation type="submission" date="2021-06" db="EMBL/GenBank/DDBJ databases">
        <authorList>
            <person name="Palmer J.M."/>
        </authorList>
    </citation>
    <scope>NUCLEOTIDE SEQUENCE [LARGE SCALE GENOMIC DNA]</scope>
    <source>
        <strain evidence="2 3">CL_MEX2019</strain>
        <tissue evidence="2">Muscle</tissue>
    </source>
</reference>
<keyword evidence="3" id="KW-1185">Reference proteome</keyword>
<proteinExistence type="predicted"/>
<evidence type="ECO:0000256" key="1">
    <source>
        <dbReference type="SAM" id="MobiDB-lite"/>
    </source>
</evidence>
<name>A0ABU7D613_9TELE</name>
<comment type="caution">
    <text evidence="2">The sequence shown here is derived from an EMBL/GenBank/DDBJ whole genome shotgun (WGS) entry which is preliminary data.</text>
</comment>